<name>A0A346AX51_9FIRM</name>
<organism evidence="1 2">
    <name type="scientific">Megasphaera stantonii</name>
    <dbReference type="NCBI Taxonomy" id="2144175"/>
    <lineage>
        <taxon>Bacteria</taxon>
        <taxon>Bacillati</taxon>
        <taxon>Bacillota</taxon>
        <taxon>Negativicutes</taxon>
        <taxon>Veillonellales</taxon>
        <taxon>Veillonellaceae</taxon>
        <taxon>Megasphaera</taxon>
    </lineage>
</organism>
<proteinExistence type="predicted"/>
<dbReference type="KEGG" id="meg:DKB62_02020"/>
<accession>A0A346AX51</accession>
<reference evidence="1 2" key="1">
    <citation type="submission" date="2018-05" db="EMBL/GenBank/DDBJ databases">
        <title>Complete genome sequence of Megasphaera sp. AJH120T, isolated from the ceca of a chicken.</title>
        <authorList>
            <person name="Maki J."/>
            <person name="Looft T."/>
        </authorList>
    </citation>
    <scope>NUCLEOTIDE SEQUENCE [LARGE SCALE GENOMIC DNA]</scope>
    <source>
        <strain evidence="1 2">AJH120</strain>
    </source>
</reference>
<evidence type="ECO:0000313" key="2">
    <source>
        <dbReference type="Proteomes" id="UP000254337"/>
    </source>
</evidence>
<protein>
    <submittedName>
        <fullName evidence="1">Uncharacterized protein</fullName>
    </submittedName>
</protein>
<dbReference type="AlphaFoldDB" id="A0A346AX51"/>
<gene>
    <name evidence="1" type="ORF">DKB62_02020</name>
</gene>
<evidence type="ECO:0000313" key="1">
    <source>
        <dbReference type="EMBL" id="AXL20444.1"/>
    </source>
</evidence>
<sequence length="146" mass="17440">MMNKILHDKRHKQVLWYILLVLLLMSSVHCAYWYRQWQAWKTVNNRICSYKTAMEWKDREDIIRKWQGTDEDALNVVQRQADACGLQVLSFYTSPQEKSRYNVELSGFYGSYIHFFNQMEREGPFFSVSLERMERCGDAVLAVIKI</sequence>
<dbReference type="RefSeq" id="WP_107195893.1">
    <property type="nucleotide sequence ID" value="NZ_PSNP01000017.1"/>
</dbReference>
<dbReference type="Proteomes" id="UP000254337">
    <property type="component" value="Chromosome"/>
</dbReference>
<keyword evidence="2" id="KW-1185">Reference proteome</keyword>
<dbReference type="EMBL" id="CP029462">
    <property type="protein sequence ID" value="AXL20444.1"/>
    <property type="molecule type" value="Genomic_DNA"/>
</dbReference>